<dbReference type="Proteomes" id="UP000887575">
    <property type="component" value="Unassembled WGS sequence"/>
</dbReference>
<comment type="similarity">
    <text evidence="1">Belongs to the globin family.</text>
</comment>
<keyword evidence="1" id="KW-0479">Metal-binding</keyword>
<keyword evidence="1" id="KW-0349">Heme</keyword>
<evidence type="ECO:0000259" key="2">
    <source>
        <dbReference type="PROSITE" id="PS01033"/>
    </source>
</evidence>
<keyword evidence="1" id="KW-0813">Transport</keyword>
<name>A0AAF3J6W3_9BILA</name>
<evidence type="ECO:0000313" key="3">
    <source>
        <dbReference type="Proteomes" id="UP000887575"/>
    </source>
</evidence>
<dbReference type="InterPro" id="IPR044399">
    <property type="entry name" value="Mb-like_M"/>
</dbReference>
<feature type="domain" description="Globin" evidence="2">
    <location>
        <begin position="6"/>
        <end position="135"/>
    </location>
</feature>
<proteinExistence type="inferred from homology"/>
<dbReference type="InterPro" id="IPR000971">
    <property type="entry name" value="Globin"/>
</dbReference>
<reference evidence="4" key="1">
    <citation type="submission" date="2024-02" db="UniProtKB">
        <authorList>
            <consortium name="WormBaseParasite"/>
        </authorList>
    </citation>
    <scope>IDENTIFICATION</scope>
</reference>
<organism evidence="3 4">
    <name type="scientific">Mesorhabditis belari</name>
    <dbReference type="NCBI Taxonomy" id="2138241"/>
    <lineage>
        <taxon>Eukaryota</taxon>
        <taxon>Metazoa</taxon>
        <taxon>Ecdysozoa</taxon>
        <taxon>Nematoda</taxon>
        <taxon>Chromadorea</taxon>
        <taxon>Rhabditida</taxon>
        <taxon>Rhabditina</taxon>
        <taxon>Rhabditomorpha</taxon>
        <taxon>Rhabditoidea</taxon>
        <taxon>Rhabditidae</taxon>
        <taxon>Mesorhabditinae</taxon>
        <taxon>Mesorhabditis</taxon>
    </lineage>
</organism>
<dbReference type="InterPro" id="IPR009050">
    <property type="entry name" value="Globin-like_sf"/>
</dbReference>
<protein>
    <submittedName>
        <fullName evidence="4">Globin family profile domain-containing protein</fullName>
    </submittedName>
</protein>
<accession>A0AAF3J6W3</accession>
<evidence type="ECO:0000313" key="4">
    <source>
        <dbReference type="WBParaSite" id="MBELARI_LOCUS19928"/>
    </source>
</evidence>
<dbReference type="CDD" id="cd01040">
    <property type="entry name" value="Mb-like"/>
    <property type="match status" value="1"/>
</dbReference>
<dbReference type="InterPro" id="IPR053341">
    <property type="entry name" value="Oxidative_stress_globin-like"/>
</dbReference>
<dbReference type="AlphaFoldDB" id="A0AAF3J6W3"/>
<dbReference type="WBParaSite" id="MBELARI_LOCUS19928">
    <property type="protein sequence ID" value="MBELARI_LOCUS19928"/>
    <property type="gene ID" value="MBELARI_LOCUS19928"/>
</dbReference>
<dbReference type="PANTHER" id="PTHR47768">
    <property type="entry name" value="GLOBIN RELATED-RELATED"/>
    <property type="match status" value="1"/>
</dbReference>
<keyword evidence="1" id="KW-0561">Oxygen transport</keyword>
<dbReference type="PROSITE" id="PS01033">
    <property type="entry name" value="GLOBIN"/>
    <property type="match status" value="1"/>
</dbReference>
<keyword evidence="1" id="KW-0408">Iron</keyword>
<dbReference type="PRINTS" id="PR00188">
    <property type="entry name" value="PLANTGLOBIN"/>
</dbReference>
<dbReference type="SUPFAM" id="SSF46458">
    <property type="entry name" value="Globin-like"/>
    <property type="match status" value="1"/>
</dbReference>
<dbReference type="PANTHER" id="PTHR47768:SF2">
    <property type="entry name" value="GLOBIN-RELATED"/>
    <property type="match status" value="1"/>
</dbReference>
<dbReference type="Pfam" id="PF00042">
    <property type="entry name" value="Globin"/>
    <property type="match status" value="1"/>
</dbReference>
<dbReference type="GO" id="GO:0019825">
    <property type="term" value="F:oxygen binding"/>
    <property type="evidence" value="ECO:0007669"/>
    <property type="project" value="InterPro"/>
</dbReference>
<keyword evidence="3" id="KW-1185">Reference proteome</keyword>
<evidence type="ECO:0000256" key="1">
    <source>
        <dbReference type="RuleBase" id="RU000356"/>
    </source>
</evidence>
<dbReference type="GO" id="GO:0005344">
    <property type="term" value="F:oxygen carrier activity"/>
    <property type="evidence" value="ECO:0007669"/>
    <property type="project" value="UniProtKB-KW"/>
</dbReference>
<sequence>MDLLSRLTELDKNILRKSWSVVSRDKEALATDIFQMIFEQAPDAKLMFSFMLKEKKDDLSKPSSEFTFHALRFIQIIESTVTFLETPEKVDPLLLNLGKLHARHEEQLGFRSHYWSVFKECTLFHFRKSIRADKRLNKRTMDSREIDSAIILWREVLTFIVDRMNQGLEANGLIRKANKDLLAEQRDRDENGSPYGSLSSGWSGATEKSITQISHMLRRTELSAIVPEYFLRRRSDGSIHDEVFS</sequence>
<dbReference type="InterPro" id="IPR012292">
    <property type="entry name" value="Globin/Proto"/>
</dbReference>
<dbReference type="Gene3D" id="1.10.490.10">
    <property type="entry name" value="Globins"/>
    <property type="match status" value="1"/>
</dbReference>
<dbReference type="GO" id="GO:0020037">
    <property type="term" value="F:heme binding"/>
    <property type="evidence" value="ECO:0007669"/>
    <property type="project" value="InterPro"/>
</dbReference>